<name>E1ZDB9_CHLVA</name>
<dbReference type="EMBL" id="GL433842">
    <property type="protein sequence ID" value="EFN56196.1"/>
    <property type="molecule type" value="Genomic_DNA"/>
</dbReference>
<dbReference type="Proteomes" id="UP000008141">
    <property type="component" value="Unassembled WGS sequence"/>
</dbReference>
<gene>
    <name evidence="8" type="ORF">CHLNCDRAFT_56126</name>
</gene>
<dbReference type="OMA" id="HTQYGQW"/>
<dbReference type="Gene3D" id="3.40.1190.20">
    <property type="match status" value="1"/>
</dbReference>
<reference evidence="8 9" key="1">
    <citation type="journal article" date="2010" name="Plant Cell">
        <title>The Chlorella variabilis NC64A genome reveals adaptation to photosymbiosis, coevolution with viruses, and cryptic sex.</title>
        <authorList>
            <person name="Blanc G."/>
            <person name="Duncan G."/>
            <person name="Agarkova I."/>
            <person name="Borodovsky M."/>
            <person name="Gurnon J."/>
            <person name="Kuo A."/>
            <person name="Lindquist E."/>
            <person name="Lucas S."/>
            <person name="Pangilinan J."/>
            <person name="Polle J."/>
            <person name="Salamov A."/>
            <person name="Terry A."/>
            <person name="Yamada T."/>
            <person name="Dunigan D.D."/>
            <person name="Grigoriev I.V."/>
            <person name="Claverie J.M."/>
            <person name="Van Etten J.L."/>
        </authorList>
    </citation>
    <scope>NUCLEOTIDE SEQUENCE [LARGE SCALE GENOMIC DNA]</scope>
    <source>
        <strain evidence="8 9">NC64A</strain>
    </source>
</reference>
<proteinExistence type="inferred from homology"/>
<evidence type="ECO:0000313" key="9">
    <source>
        <dbReference type="Proteomes" id="UP000008141"/>
    </source>
</evidence>
<protein>
    <recommendedName>
        <fullName evidence="2">pyridoxal kinase</fullName>
        <ecNumber evidence="2">2.7.1.35</ecNumber>
    </recommendedName>
</protein>
<dbReference type="AlphaFoldDB" id="E1ZDB9"/>
<dbReference type="GO" id="GO:0005829">
    <property type="term" value="C:cytosol"/>
    <property type="evidence" value="ECO:0007669"/>
    <property type="project" value="TreeGrafter"/>
</dbReference>
<dbReference type="GeneID" id="17355578"/>
<dbReference type="OrthoDB" id="3689at2759"/>
<keyword evidence="6" id="KW-0067">ATP-binding</keyword>
<dbReference type="CDD" id="cd01173">
    <property type="entry name" value="pyridoxal_pyridoxamine_kinase"/>
    <property type="match status" value="1"/>
</dbReference>
<accession>E1ZDB9</accession>
<dbReference type="PANTHER" id="PTHR10534">
    <property type="entry name" value="PYRIDOXAL KINASE"/>
    <property type="match status" value="1"/>
</dbReference>
<evidence type="ECO:0000256" key="4">
    <source>
        <dbReference type="ARBA" id="ARBA00022741"/>
    </source>
</evidence>
<evidence type="ECO:0000256" key="5">
    <source>
        <dbReference type="ARBA" id="ARBA00022777"/>
    </source>
</evidence>
<evidence type="ECO:0000259" key="7">
    <source>
        <dbReference type="Pfam" id="PF08543"/>
    </source>
</evidence>
<dbReference type="GO" id="GO:0009443">
    <property type="term" value="P:pyridoxal 5'-phosphate salvage"/>
    <property type="evidence" value="ECO:0007669"/>
    <property type="project" value="InterPro"/>
</dbReference>
<dbReference type="STRING" id="554065.E1ZDB9"/>
<dbReference type="PANTHER" id="PTHR10534:SF2">
    <property type="entry name" value="PYRIDOXAL KINASE"/>
    <property type="match status" value="1"/>
</dbReference>
<dbReference type="RefSeq" id="XP_005848298.1">
    <property type="nucleotide sequence ID" value="XM_005848236.1"/>
</dbReference>
<keyword evidence="4" id="KW-0547">Nucleotide-binding</keyword>
<dbReference type="GO" id="GO:0005524">
    <property type="term" value="F:ATP binding"/>
    <property type="evidence" value="ECO:0007669"/>
    <property type="project" value="UniProtKB-KW"/>
</dbReference>
<sequence length="312" mass="33522">MGGTAAPLPPRVLCIQSHVVSGYVGNKCAVFPLQLLGFDVDPVNSVQFSNHTGYPSWNGEIMDGAMLWRLVEGLEANQLIRYTHLLTGYIGSPSLLRTVVRVAEKLQQYNPDLVYVCDPVMGDDGRLYVRPEMPAAFRDLIAPLASIITPNQFEAEQLTGLAIGSERDALEACSALHARGPHTVVITSSALPGWEEHVTILASTAQAQRGGGARQLRMRVPRVHAYFTGTGDLFTALLLGWLHKHPDDLKTALEAAVAGLQAVLRDTVAQAGAAASATERTAAVCAARELRLVQNQGAILQPQLMFTAEPIG</sequence>
<evidence type="ECO:0000256" key="3">
    <source>
        <dbReference type="ARBA" id="ARBA00022679"/>
    </source>
</evidence>
<dbReference type="Pfam" id="PF08543">
    <property type="entry name" value="Phos_pyr_kin"/>
    <property type="match status" value="1"/>
</dbReference>
<dbReference type="GO" id="GO:0008478">
    <property type="term" value="F:pyridoxal kinase activity"/>
    <property type="evidence" value="ECO:0007669"/>
    <property type="project" value="UniProtKB-EC"/>
</dbReference>
<evidence type="ECO:0000256" key="2">
    <source>
        <dbReference type="ARBA" id="ARBA00012104"/>
    </source>
</evidence>
<keyword evidence="3" id="KW-0808">Transferase</keyword>
<keyword evidence="9" id="KW-1185">Reference proteome</keyword>
<dbReference type="NCBIfam" id="TIGR00687">
    <property type="entry name" value="pyridox_kin"/>
    <property type="match status" value="1"/>
</dbReference>
<evidence type="ECO:0000256" key="6">
    <source>
        <dbReference type="ARBA" id="ARBA00022840"/>
    </source>
</evidence>
<organism evidence="9">
    <name type="scientific">Chlorella variabilis</name>
    <name type="common">Green alga</name>
    <dbReference type="NCBI Taxonomy" id="554065"/>
    <lineage>
        <taxon>Eukaryota</taxon>
        <taxon>Viridiplantae</taxon>
        <taxon>Chlorophyta</taxon>
        <taxon>core chlorophytes</taxon>
        <taxon>Trebouxiophyceae</taxon>
        <taxon>Chlorellales</taxon>
        <taxon>Chlorellaceae</taxon>
        <taxon>Chlorella clade</taxon>
        <taxon>Chlorella</taxon>
    </lineage>
</organism>
<evidence type="ECO:0000313" key="8">
    <source>
        <dbReference type="EMBL" id="EFN56196.1"/>
    </source>
</evidence>
<dbReference type="InterPro" id="IPR013749">
    <property type="entry name" value="PM/HMP-P_kinase-1"/>
</dbReference>
<dbReference type="InterPro" id="IPR004625">
    <property type="entry name" value="PyrdxlKinase"/>
</dbReference>
<feature type="domain" description="Pyridoxamine kinase/Phosphomethylpyrimidine kinase" evidence="7">
    <location>
        <begin position="98"/>
        <end position="268"/>
    </location>
</feature>
<dbReference type="InParanoid" id="E1ZDB9"/>
<evidence type="ECO:0000256" key="1">
    <source>
        <dbReference type="ARBA" id="ARBA00008805"/>
    </source>
</evidence>
<dbReference type="InterPro" id="IPR029056">
    <property type="entry name" value="Ribokinase-like"/>
</dbReference>
<dbReference type="SUPFAM" id="SSF53613">
    <property type="entry name" value="Ribokinase-like"/>
    <property type="match status" value="1"/>
</dbReference>
<dbReference type="KEGG" id="cvr:CHLNCDRAFT_56126"/>
<dbReference type="eggNOG" id="KOG2599">
    <property type="taxonomic scope" value="Eukaryota"/>
</dbReference>
<comment type="similarity">
    <text evidence="1">Belongs to the pyridoxine kinase family.</text>
</comment>
<dbReference type="FunCoup" id="E1ZDB9">
    <property type="interactions" value="1444"/>
</dbReference>
<keyword evidence="5" id="KW-0418">Kinase</keyword>
<dbReference type="EC" id="2.7.1.35" evidence="2"/>